<feature type="domain" description="GP-PDE" evidence="10">
    <location>
        <begin position="58"/>
        <end position="357"/>
    </location>
</feature>
<feature type="chain" id="PRO_5033911232" description="glycerophosphodiester phosphodiesterase" evidence="9">
    <location>
        <begin position="39"/>
        <end position="773"/>
    </location>
</feature>
<dbReference type="FunFam" id="3.20.20.190:FF:000013">
    <property type="entry name" value="Glycerophosphodiester phosphodiesterase GDPDL3"/>
    <property type="match status" value="1"/>
</dbReference>
<name>A0A7C9AT96_OPUST</name>
<comment type="similarity">
    <text evidence="1">Belongs to the glycerophosphoryl diester phosphodiesterase family.</text>
</comment>
<reference evidence="11" key="1">
    <citation type="journal article" date="2013" name="J. Plant Res.">
        <title>Effect of fungi and light on seed germination of three Opuntia species from semiarid lands of central Mexico.</title>
        <authorList>
            <person name="Delgado-Sanchez P."/>
            <person name="Jimenez-Bremont J.F."/>
            <person name="Guerrero-Gonzalez Mde L."/>
            <person name="Flores J."/>
        </authorList>
    </citation>
    <scope>NUCLEOTIDE SEQUENCE</scope>
    <source>
        <tissue evidence="11">Cladode</tissue>
    </source>
</reference>
<dbReference type="PROSITE" id="PS51704">
    <property type="entry name" value="GP_PDE"/>
    <property type="match status" value="2"/>
</dbReference>
<dbReference type="Gene3D" id="3.20.20.190">
    <property type="entry name" value="Phosphatidylinositol (PI) phosphodiesterase"/>
    <property type="match status" value="2"/>
</dbReference>
<dbReference type="GO" id="GO:0006629">
    <property type="term" value="P:lipid metabolic process"/>
    <property type="evidence" value="ECO:0007669"/>
    <property type="project" value="InterPro"/>
</dbReference>
<dbReference type="PANTHER" id="PTHR43620">
    <property type="entry name" value="GLYCEROPHOSPHORYL DIESTER PHOSPHODIESTERASE"/>
    <property type="match status" value="1"/>
</dbReference>
<evidence type="ECO:0000313" key="11">
    <source>
        <dbReference type="EMBL" id="MBA4673395.1"/>
    </source>
</evidence>
<dbReference type="CDD" id="cd08604">
    <property type="entry name" value="GDPD_SHV3_repeat_2"/>
    <property type="match status" value="1"/>
</dbReference>
<protein>
    <recommendedName>
        <fullName evidence="2">glycerophosphodiester phosphodiesterase</fullName>
        <ecNumber evidence="2">3.1.4.46</ecNumber>
    </recommendedName>
</protein>
<evidence type="ECO:0000256" key="8">
    <source>
        <dbReference type="SAM" id="MobiDB-lite"/>
    </source>
</evidence>
<keyword evidence="4" id="KW-0319">Glycerol metabolism</keyword>
<comment type="catalytic activity">
    <reaction evidence="7">
        <text>a sn-glycero-3-phosphodiester + H2O = an alcohol + sn-glycerol 3-phosphate + H(+)</text>
        <dbReference type="Rhea" id="RHEA:12969"/>
        <dbReference type="ChEBI" id="CHEBI:15377"/>
        <dbReference type="ChEBI" id="CHEBI:15378"/>
        <dbReference type="ChEBI" id="CHEBI:30879"/>
        <dbReference type="ChEBI" id="CHEBI:57597"/>
        <dbReference type="ChEBI" id="CHEBI:83408"/>
        <dbReference type="EC" id="3.1.4.46"/>
    </reaction>
</comment>
<dbReference type="FunFam" id="3.20.20.190:FF:000011">
    <property type="entry name" value="Glycerophosphodiester phosphodiesterase GDPDL3"/>
    <property type="match status" value="1"/>
</dbReference>
<dbReference type="AlphaFoldDB" id="A0A7C9AT96"/>
<dbReference type="PANTHER" id="PTHR43620:SF7">
    <property type="entry name" value="GLYCEROPHOSPHODIESTER PHOSPHODIESTERASE GDPD5-RELATED"/>
    <property type="match status" value="1"/>
</dbReference>
<evidence type="ECO:0000256" key="1">
    <source>
        <dbReference type="ARBA" id="ARBA00007277"/>
    </source>
</evidence>
<keyword evidence="3 9" id="KW-0732">Signal</keyword>
<keyword evidence="6" id="KW-0325">Glycoprotein</keyword>
<keyword evidence="5 11" id="KW-0378">Hydrolase</keyword>
<feature type="domain" description="GP-PDE" evidence="10">
    <location>
        <begin position="373"/>
        <end position="673"/>
    </location>
</feature>
<dbReference type="CDD" id="cd08603">
    <property type="entry name" value="GDPD_SHV3_repeat_1"/>
    <property type="match status" value="1"/>
</dbReference>
<dbReference type="InterPro" id="IPR017946">
    <property type="entry name" value="PLC-like_Pdiesterase_TIM-brl"/>
</dbReference>
<sequence length="773" mass="84059">MCRRRNSQAMDASTVSSIAIVAVLLLLFLLQLSSFASAQGSLTAPALSSWKTLDGRPPLVIAHGGFSGLFPDSSTYAYNLAMMTSVPDVVLWCDVQLTKDGIGICFPDIKLDNSSDIKVVYPKRESTYDVNGIKTQGYFPIDFTLKELAQVPLTQGIYSRNPGFDDKFKILTVEEVFTQNKPQGFWLNIQHDAFYSQHNLNMRRFLIGALKKVIISHISSPEVSFLHGLARPFAATKTKLVFRFLDQDLAEPSTNQTYGSLLKNLTFIKTFASGILIPKAYVWPVDATSYLLPHTSVVADAHSVGLEVYAADFANDVALPYNYSYDPTAEYLSFIDNGNFAVDGVVSDFPITPSAARDCFVNLDESASRTAKPLVISHEGASGDYPSCTDISYQKAISGGADVIDCPVQMSMDGIPFCLGSVNLMNGTLVAQTQFRNALQTVSEIQPRPGIFSFSMNWSDIQSLIPVISNPVPEFRLFRNPRFRNAGKLISLSEFLNLAKNATSISAVSIKIENAKYLAVNKGLGVTDAVLDALDKAGYNSPTAKKVMIQSSNSSVLKMMKGKKYELVYEVDETIRGASKDTIKAIKAFADSVVVRKQSILPSTDGFLTTMTDIVPQLHSANLSVYVQIFRNEFVTQAYDFLSDPVVEINSFVVGAGIDGVITDFPQTAAKYKKNLCLKMDNTPMYMSPVPPGQLMQVLNTGSMPPVEPPSPLLTLADVVESPLPLVSKNDSASDTGGPTASPKASPSSQPQITASLLMIACLPMIVSSSLLF</sequence>
<feature type="compositionally biased region" description="Low complexity" evidence="8">
    <location>
        <begin position="739"/>
        <end position="749"/>
    </location>
</feature>
<evidence type="ECO:0000256" key="5">
    <source>
        <dbReference type="ARBA" id="ARBA00022801"/>
    </source>
</evidence>
<evidence type="ECO:0000256" key="6">
    <source>
        <dbReference type="ARBA" id="ARBA00023180"/>
    </source>
</evidence>
<dbReference type="EMBL" id="GISG01258876">
    <property type="protein sequence ID" value="MBA4673396.1"/>
    <property type="molecule type" value="Transcribed_RNA"/>
</dbReference>
<dbReference type="Pfam" id="PF03009">
    <property type="entry name" value="GDPD"/>
    <property type="match status" value="2"/>
</dbReference>
<organism evidence="11">
    <name type="scientific">Opuntia streptacantha</name>
    <name type="common">Prickly pear cactus</name>
    <name type="synonym">Opuntia cardona</name>
    <dbReference type="NCBI Taxonomy" id="393608"/>
    <lineage>
        <taxon>Eukaryota</taxon>
        <taxon>Viridiplantae</taxon>
        <taxon>Streptophyta</taxon>
        <taxon>Embryophyta</taxon>
        <taxon>Tracheophyta</taxon>
        <taxon>Spermatophyta</taxon>
        <taxon>Magnoliopsida</taxon>
        <taxon>eudicotyledons</taxon>
        <taxon>Gunneridae</taxon>
        <taxon>Pentapetalae</taxon>
        <taxon>Caryophyllales</taxon>
        <taxon>Cactineae</taxon>
        <taxon>Cactaceae</taxon>
        <taxon>Opuntioideae</taxon>
        <taxon>Opuntia</taxon>
    </lineage>
</organism>
<feature type="signal peptide" evidence="9">
    <location>
        <begin position="1"/>
        <end position="38"/>
    </location>
</feature>
<accession>A0A7C9AT96</accession>
<dbReference type="GO" id="GO:0006071">
    <property type="term" value="P:glycerol metabolic process"/>
    <property type="evidence" value="ECO:0007669"/>
    <property type="project" value="UniProtKB-KW"/>
</dbReference>
<evidence type="ECO:0000256" key="9">
    <source>
        <dbReference type="SAM" id="SignalP"/>
    </source>
</evidence>
<evidence type="ECO:0000256" key="4">
    <source>
        <dbReference type="ARBA" id="ARBA00022798"/>
    </source>
</evidence>
<evidence type="ECO:0000259" key="10">
    <source>
        <dbReference type="PROSITE" id="PS51704"/>
    </source>
</evidence>
<reference evidence="11" key="2">
    <citation type="submission" date="2020-07" db="EMBL/GenBank/DDBJ databases">
        <authorList>
            <person name="Vera ALvarez R."/>
            <person name="Arias-Moreno D.M."/>
            <person name="Jimenez-Jacinto V."/>
            <person name="Jimenez-Bremont J.F."/>
            <person name="Swaminathan K."/>
            <person name="Moose S.P."/>
            <person name="Guerrero-Gonzalez M.L."/>
            <person name="Marino-Ramirez L."/>
            <person name="Landsman D."/>
            <person name="Rodriguez-Kessler M."/>
            <person name="Delgado-Sanchez P."/>
        </authorList>
    </citation>
    <scope>NUCLEOTIDE SEQUENCE</scope>
    <source>
        <tissue evidence="11">Cladode</tissue>
    </source>
</reference>
<evidence type="ECO:0000256" key="2">
    <source>
        <dbReference type="ARBA" id="ARBA00012247"/>
    </source>
</evidence>
<dbReference type="InterPro" id="IPR030395">
    <property type="entry name" value="GP_PDE_dom"/>
</dbReference>
<evidence type="ECO:0000256" key="3">
    <source>
        <dbReference type="ARBA" id="ARBA00022729"/>
    </source>
</evidence>
<dbReference type="SUPFAM" id="SSF51695">
    <property type="entry name" value="PLC-like phosphodiesterases"/>
    <property type="match status" value="2"/>
</dbReference>
<dbReference type="EC" id="3.1.4.46" evidence="2"/>
<feature type="region of interest" description="Disordered" evidence="8">
    <location>
        <begin position="727"/>
        <end position="749"/>
    </location>
</feature>
<dbReference type="GO" id="GO:0008889">
    <property type="term" value="F:glycerophosphodiester phosphodiesterase activity"/>
    <property type="evidence" value="ECO:0007669"/>
    <property type="project" value="UniProtKB-EC"/>
</dbReference>
<evidence type="ECO:0000256" key="7">
    <source>
        <dbReference type="ARBA" id="ARBA00047512"/>
    </source>
</evidence>
<dbReference type="EMBL" id="GISG01258875">
    <property type="protein sequence ID" value="MBA4673395.1"/>
    <property type="molecule type" value="Transcribed_RNA"/>
</dbReference>
<proteinExistence type="inferred from homology"/>